<keyword evidence="1" id="KW-0472">Membrane</keyword>
<accession>C0DBA8</accession>
<sequence length="60" mass="7340">MIISFLRFIINVFSFYWKNSALTGYPFCLSVFFMTVLYKTDLSFYERFVRPGFATYFRLY</sequence>
<keyword evidence="1" id="KW-1133">Transmembrane helix</keyword>
<dbReference type="EMBL" id="ACCJ01000549">
    <property type="protein sequence ID" value="EEG51387.1"/>
    <property type="molecule type" value="Genomic_DNA"/>
</dbReference>
<keyword evidence="3" id="KW-1185">Reference proteome</keyword>
<gene>
    <name evidence="2" type="ORF">CLOSTASPAR_06563</name>
</gene>
<organism evidence="2 3">
    <name type="scientific">[Clostridium] asparagiforme DSM 15981</name>
    <dbReference type="NCBI Taxonomy" id="518636"/>
    <lineage>
        <taxon>Bacteria</taxon>
        <taxon>Bacillati</taxon>
        <taxon>Bacillota</taxon>
        <taxon>Clostridia</taxon>
        <taxon>Lachnospirales</taxon>
        <taxon>Lachnospiraceae</taxon>
        <taxon>Enterocloster</taxon>
    </lineage>
</organism>
<reference evidence="2 3" key="2">
    <citation type="submission" date="2009-02" db="EMBL/GenBank/DDBJ databases">
        <title>Draft genome sequence of Clostridium asparagiforme (DSM 15981).</title>
        <authorList>
            <person name="Sudarsanam P."/>
            <person name="Ley R."/>
            <person name="Guruge J."/>
            <person name="Turnbaugh P.J."/>
            <person name="Mahowald M."/>
            <person name="Liep D."/>
            <person name="Gordon J."/>
        </authorList>
    </citation>
    <scope>NUCLEOTIDE SEQUENCE [LARGE SCALE GENOMIC DNA]</scope>
    <source>
        <strain evidence="2 3">DSM 15981</strain>
    </source>
</reference>
<proteinExistence type="predicted"/>
<comment type="caution">
    <text evidence="2">The sequence shown here is derived from an EMBL/GenBank/DDBJ whole genome shotgun (WGS) entry which is preliminary data.</text>
</comment>
<dbReference type="Proteomes" id="UP000004756">
    <property type="component" value="Unassembled WGS sequence"/>
</dbReference>
<protein>
    <submittedName>
        <fullName evidence="2">Uncharacterized protein</fullName>
    </submittedName>
</protein>
<evidence type="ECO:0000313" key="3">
    <source>
        <dbReference type="Proteomes" id="UP000004756"/>
    </source>
</evidence>
<evidence type="ECO:0000313" key="2">
    <source>
        <dbReference type="EMBL" id="EEG51387.1"/>
    </source>
</evidence>
<evidence type="ECO:0000256" key="1">
    <source>
        <dbReference type="SAM" id="Phobius"/>
    </source>
</evidence>
<dbReference type="AlphaFoldDB" id="C0DBA8"/>
<name>C0DBA8_9FIRM</name>
<feature type="transmembrane region" description="Helical" evidence="1">
    <location>
        <begin position="20"/>
        <end position="38"/>
    </location>
</feature>
<reference evidence="2 3" key="1">
    <citation type="submission" date="2009-01" db="EMBL/GenBank/DDBJ databases">
        <authorList>
            <person name="Fulton L."/>
            <person name="Clifton S."/>
            <person name="Fulton B."/>
            <person name="Xu J."/>
            <person name="Minx P."/>
            <person name="Pepin K.H."/>
            <person name="Johnson M."/>
            <person name="Bhonagiri V."/>
            <person name="Nash W.E."/>
            <person name="Mardis E.R."/>
            <person name="Wilson R.K."/>
        </authorList>
    </citation>
    <scope>NUCLEOTIDE SEQUENCE [LARGE SCALE GENOMIC DNA]</scope>
    <source>
        <strain evidence="2 3">DSM 15981</strain>
    </source>
</reference>
<keyword evidence="1" id="KW-0812">Transmembrane</keyword>
<dbReference type="HOGENOM" id="CLU_2932971_0_0_9"/>